<gene>
    <name evidence="3" type="ORF">COX09_04830</name>
</gene>
<keyword evidence="2" id="KW-0472">Membrane</keyword>
<evidence type="ECO:0000256" key="1">
    <source>
        <dbReference type="SAM" id="MobiDB-lite"/>
    </source>
</evidence>
<dbReference type="Proteomes" id="UP000231081">
    <property type="component" value="Unassembled WGS sequence"/>
</dbReference>
<feature type="region of interest" description="Disordered" evidence="1">
    <location>
        <begin position="153"/>
        <end position="198"/>
    </location>
</feature>
<name>A0A2H0B2I7_9BACT</name>
<feature type="transmembrane region" description="Helical" evidence="2">
    <location>
        <begin position="234"/>
        <end position="254"/>
    </location>
</feature>
<keyword evidence="2" id="KW-0812">Transmembrane</keyword>
<evidence type="ECO:0000313" key="3">
    <source>
        <dbReference type="EMBL" id="PIP51851.1"/>
    </source>
</evidence>
<sequence>MKSAWLVFIGILLNFLFLFPVQPILAQVKINEFVVDADPEWVEFYNASDSADYLKTYWLDDDEKFDDDSGSSAKKNLTNLNINNLHYPYFELPLSIFNNTTADWVVIFDNTGYLIDKYQYTSSPGKNIAIGRNPDHEGGFFTLEELTQGRTNALPVKSPEPTLSPSASPSPSSTSSNQTTTPPSPTQNPSPSPTPQPSKIYRVKEITLLNLSPEPVLGTTSGQTDPDFSANRQVAIILITTGAGLLLAVTFIIVRSWRKK</sequence>
<feature type="compositionally biased region" description="Low complexity" evidence="1">
    <location>
        <begin position="159"/>
        <end position="181"/>
    </location>
</feature>
<organism evidence="3 4">
    <name type="scientific">Candidatus Beckwithbacteria bacterium CG23_combo_of_CG06-09_8_20_14_all_47_9</name>
    <dbReference type="NCBI Taxonomy" id="1974498"/>
    <lineage>
        <taxon>Bacteria</taxon>
        <taxon>Candidatus Beckwithiibacteriota</taxon>
    </lineage>
</organism>
<feature type="compositionally biased region" description="Pro residues" evidence="1">
    <location>
        <begin position="182"/>
        <end position="196"/>
    </location>
</feature>
<dbReference type="EMBL" id="PCSQ01000124">
    <property type="protein sequence ID" value="PIP51851.1"/>
    <property type="molecule type" value="Genomic_DNA"/>
</dbReference>
<evidence type="ECO:0008006" key="5">
    <source>
        <dbReference type="Google" id="ProtNLM"/>
    </source>
</evidence>
<evidence type="ECO:0000313" key="4">
    <source>
        <dbReference type="Proteomes" id="UP000231081"/>
    </source>
</evidence>
<accession>A0A2H0B2I7</accession>
<reference evidence="3 4" key="1">
    <citation type="submission" date="2017-09" db="EMBL/GenBank/DDBJ databases">
        <title>Depth-based differentiation of microbial function through sediment-hosted aquifers and enrichment of novel symbionts in the deep terrestrial subsurface.</title>
        <authorList>
            <person name="Probst A.J."/>
            <person name="Ladd B."/>
            <person name="Jarett J.K."/>
            <person name="Geller-Mcgrath D.E."/>
            <person name="Sieber C.M."/>
            <person name="Emerson J.B."/>
            <person name="Anantharaman K."/>
            <person name="Thomas B.C."/>
            <person name="Malmstrom R."/>
            <person name="Stieglmeier M."/>
            <person name="Klingl A."/>
            <person name="Woyke T."/>
            <person name="Ryan C.M."/>
            <person name="Banfield J.F."/>
        </authorList>
    </citation>
    <scope>NUCLEOTIDE SEQUENCE [LARGE SCALE GENOMIC DNA]</scope>
    <source>
        <strain evidence="3">CG23_combo_of_CG06-09_8_20_14_all_47_9</strain>
    </source>
</reference>
<proteinExistence type="predicted"/>
<keyword evidence="2" id="KW-1133">Transmembrane helix</keyword>
<dbReference type="AlphaFoldDB" id="A0A2H0B2I7"/>
<comment type="caution">
    <text evidence="3">The sequence shown here is derived from an EMBL/GenBank/DDBJ whole genome shotgun (WGS) entry which is preliminary data.</text>
</comment>
<evidence type="ECO:0000256" key="2">
    <source>
        <dbReference type="SAM" id="Phobius"/>
    </source>
</evidence>
<protein>
    <recommendedName>
        <fullName evidence="5">LTD domain-containing protein</fullName>
    </recommendedName>
</protein>